<evidence type="ECO:0000256" key="1">
    <source>
        <dbReference type="ARBA" id="ARBA00022441"/>
    </source>
</evidence>
<proteinExistence type="predicted"/>
<dbReference type="PANTHER" id="PTHR46375">
    <property type="entry name" value="KELCH REPEAT AND BTB DOMAIN-CONTAINING PROTEIN 13-RELATED"/>
    <property type="match status" value="1"/>
</dbReference>
<dbReference type="PROSITE" id="PS50097">
    <property type="entry name" value="BTB"/>
    <property type="match status" value="1"/>
</dbReference>
<protein>
    <recommendedName>
        <fullName evidence="3">BTB domain-containing protein</fullName>
    </recommendedName>
</protein>
<dbReference type="InterPro" id="IPR011333">
    <property type="entry name" value="SKP1/BTB/POZ_sf"/>
</dbReference>
<evidence type="ECO:0000259" key="3">
    <source>
        <dbReference type="PROSITE" id="PS50097"/>
    </source>
</evidence>
<dbReference type="GO" id="GO:0003779">
    <property type="term" value="F:actin binding"/>
    <property type="evidence" value="ECO:0007669"/>
    <property type="project" value="UniProtKB-KW"/>
</dbReference>
<dbReference type="OMA" id="WRYCLIS"/>
<evidence type="ECO:0000256" key="2">
    <source>
        <dbReference type="ARBA" id="ARBA00022737"/>
    </source>
</evidence>
<dbReference type="AlphaFoldDB" id="A0A026VXT2"/>
<gene>
    <name evidence="4" type="ORF">X777_13666</name>
</gene>
<keyword evidence="5" id="KW-1185">Reference proteome</keyword>
<dbReference type="Pfam" id="PF01344">
    <property type="entry name" value="Kelch_1"/>
    <property type="match status" value="1"/>
</dbReference>
<dbReference type="Gene3D" id="3.30.710.10">
    <property type="entry name" value="Potassium Channel Kv1.1, Chain A"/>
    <property type="match status" value="1"/>
</dbReference>
<keyword evidence="1" id="KW-0880">Kelch repeat</keyword>
<reference evidence="4 5" key="1">
    <citation type="journal article" date="2014" name="Curr. Biol.">
        <title>The genome of the clonal raider ant Cerapachys biroi.</title>
        <authorList>
            <person name="Oxley P.R."/>
            <person name="Ji L."/>
            <person name="Fetter-Pruneda I."/>
            <person name="McKenzie S.K."/>
            <person name="Li C."/>
            <person name="Hu H."/>
            <person name="Zhang G."/>
            <person name="Kronauer D.J."/>
        </authorList>
    </citation>
    <scope>NUCLEOTIDE SEQUENCE [LARGE SCALE GENOMIC DNA]</scope>
</reference>
<dbReference type="STRING" id="2015173.A0A026VXT2"/>
<dbReference type="SMART" id="SM00225">
    <property type="entry name" value="BTB"/>
    <property type="match status" value="1"/>
</dbReference>
<sequence length="537" mass="62352">MEKLDDKNEDRETVTLILEKNRFEVDKQNLMKKSRYFAALLSSNYVECHKSEHVINYEIPLLPFQNFINWMHGEKIENLVDHTKKIDYVLTLLELSVLFAVDELTDNIIEEIEEHYLLPDCIIDIWLFAQELSLTVLQDLCLATCLDRFAELPHKAIHKLPKDNFLELVNNVNLRCSDSEFEDVVYTWTKSHQDKDTLPESSKQPKMSYGIVSSESFHITNELYLHRWDGNRFFELDTFRFPKDFPQGKTDKDPILGMQIIGRGCYLYFIGGEFTIGSGKFNTKVWRYSLITRKWFCYAVMPSVRRHMIAAFVGSKLLLVGGVGRYRAKLSSVDVYDVHTGKWSRGVEMPVTTFTSVPEHYVFHKKLILYNDLGFINLYCPYKNVWTALCFSQIDMFIRHVPILPLRGSACYIDVKSGEITFKSLVKLSHEDRDNFTTCDGMYSKIEIISRIVDDHNPCMMFLSAKILVNESEIINLVLCSDPGLIPLKSRGHRYYLYSSPIRDSRKFSSLLVQNTARRLFPLINPADLHAQRTTCT</sequence>
<organism evidence="4 5">
    <name type="scientific">Ooceraea biroi</name>
    <name type="common">Clonal raider ant</name>
    <name type="synonym">Cerapachys biroi</name>
    <dbReference type="NCBI Taxonomy" id="2015173"/>
    <lineage>
        <taxon>Eukaryota</taxon>
        <taxon>Metazoa</taxon>
        <taxon>Ecdysozoa</taxon>
        <taxon>Arthropoda</taxon>
        <taxon>Hexapoda</taxon>
        <taxon>Insecta</taxon>
        <taxon>Pterygota</taxon>
        <taxon>Neoptera</taxon>
        <taxon>Endopterygota</taxon>
        <taxon>Hymenoptera</taxon>
        <taxon>Apocrita</taxon>
        <taxon>Aculeata</taxon>
        <taxon>Formicoidea</taxon>
        <taxon>Formicidae</taxon>
        <taxon>Dorylinae</taxon>
        <taxon>Ooceraea</taxon>
    </lineage>
</organism>
<keyword evidence="2" id="KW-0677">Repeat</keyword>
<feature type="domain" description="BTB" evidence="3">
    <location>
        <begin position="12"/>
        <end position="77"/>
    </location>
</feature>
<evidence type="ECO:0000313" key="5">
    <source>
        <dbReference type="Proteomes" id="UP000053097"/>
    </source>
</evidence>
<dbReference type="InterPro" id="IPR000210">
    <property type="entry name" value="BTB/POZ_dom"/>
</dbReference>
<evidence type="ECO:0000313" key="4">
    <source>
        <dbReference type="EMBL" id="EZA48598.1"/>
    </source>
</evidence>
<dbReference type="InterPro" id="IPR006652">
    <property type="entry name" value="Kelch_1"/>
</dbReference>
<name>A0A026VXT2_OOCBI</name>
<dbReference type="Pfam" id="PF00651">
    <property type="entry name" value="BTB"/>
    <property type="match status" value="1"/>
</dbReference>
<dbReference type="Gene3D" id="2.120.10.80">
    <property type="entry name" value="Kelch-type beta propeller"/>
    <property type="match status" value="1"/>
</dbReference>
<dbReference type="InterPro" id="IPR015915">
    <property type="entry name" value="Kelch-typ_b-propeller"/>
</dbReference>
<dbReference type="InterPro" id="IPR052392">
    <property type="entry name" value="Kelch-BTB_domain-containing"/>
</dbReference>
<dbReference type="EMBL" id="KK107599">
    <property type="protein sequence ID" value="EZA48598.1"/>
    <property type="molecule type" value="Genomic_DNA"/>
</dbReference>
<dbReference type="PANTHER" id="PTHR46375:SF3">
    <property type="entry name" value="KELCH REPEAT AND BTB DOMAIN-CONTAINING PROTEIN 13"/>
    <property type="match status" value="1"/>
</dbReference>
<dbReference type="OrthoDB" id="10027872at2759"/>
<dbReference type="SUPFAM" id="SSF117281">
    <property type="entry name" value="Kelch motif"/>
    <property type="match status" value="1"/>
</dbReference>
<dbReference type="SUPFAM" id="SSF54695">
    <property type="entry name" value="POZ domain"/>
    <property type="match status" value="1"/>
</dbReference>
<accession>A0A026VXT2</accession>
<dbReference type="Proteomes" id="UP000053097">
    <property type="component" value="Unassembled WGS sequence"/>
</dbReference>